<dbReference type="InParanoid" id="A0CFV1"/>
<proteinExistence type="predicted"/>
<dbReference type="OrthoDB" id="290468at2759"/>
<keyword evidence="1" id="KW-0175">Coiled coil</keyword>
<evidence type="ECO:0000256" key="1">
    <source>
        <dbReference type="SAM" id="Coils"/>
    </source>
</evidence>
<sequence length="422" mass="48532">MKTKRHIQHHLFDSNILEQYKTNKNGFFSIVLTFLLILGSQAADFDQQVEELQNSNFGQTILQTILMELQTGDPVVSNLIDMVQGLETTLENEQERDDKRIARITQNCDIDINTLKDQINQNTVNSLTLKSELDSLNPQKVSAVASLERKNNEINDLKAELNYQTHKRETETITYQVILDNLEQALFGVNQVKGYFNSYLDVLVKNRKRFDKPEPSFLQETYSFKYDQSEVDDAEDQGQQFTSFTQVAAKVNKLKHHVHLEGYRAMLEMMSRLAAKAQDEPSQAEVLTRKVLSILKQIENYIQSERIREDQAEALRSGNFDLLQTLLSDQLVQASQDRTYMEGLVESLSTRIQQASNEKFEVDSKIVAKTRELDNRETDCRLKKNEYDTDTANRIKQKRVVAVAVDLISSKLGQLKRKLLAN</sequence>
<dbReference type="EMBL" id="CT868071">
    <property type="protein sequence ID" value="CAK69668.1"/>
    <property type="molecule type" value="Genomic_DNA"/>
</dbReference>
<dbReference type="HOGENOM" id="CLU_651277_0_0_1"/>
<accession>A0CFV1</accession>
<protein>
    <recommendedName>
        <fullName evidence="4">Trichocyst matrix protein</fullName>
    </recommendedName>
</protein>
<evidence type="ECO:0008006" key="4">
    <source>
        <dbReference type="Google" id="ProtNLM"/>
    </source>
</evidence>
<organism evidence="2 3">
    <name type="scientific">Paramecium tetraurelia</name>
    <dbReference type="NCBI Taxonomy" id="5888"/>
    <lineage>
        <taxon>Eukaryota</taxon>
        <taxon>Sar</taxon>
        <taxon>Alveolata</taxon>
        <taxon>Ciliophora</taxon>
        <taxon>Intramacronucleata</taxon>
        <taxon>Oligohymenophorea</taxon>
        <taxon>Peniculida</taxon>
        <taxon>Parameciidae</taxon>
        <taxon>Paramecium</taxon>
    </lineage>
</organism>
<dbReference type="OMA" id="RHIQHHL"/>
<name>A0CFV1_PARTE</name>
<dbReference type="KEGG" id="ptm:GSPATT00038110001"/>
<feature type="coiled-coil region" evidence="1">
    <location>
        <begin position="140"/>
        <end position="167"/>
    </location>
</feature>
<evidence type="ECO:0000313" key="3">
    <source>
        <dbReference type="Proteomes" id="UP000000600"/>
    </source>
</evidence>
<gene>
    <name evidence="2" type="ORF">GSPATT00038110001</name>
</gene>
<dbReference type="GeneID" id="5022850"/>
<reference evidence="2 3" key="1">
    <citation type="journal article" date="2006" name="Nature">
        <title>Global trends of whole-genome duplications revealed by the ciliate Paramecium tetraurelia.</title>
        <authorList>
            <consortium name="Genoscope"/>
            <person name="Aury J.-M."/>
            <person name="Jaillon O."/>
            <person name="Duret L."/>
            <person name="Noel B."/>
            <person name="Jubin C."/>
            <person name="Porcel B.M."/>
            <person name="Segurens B."/>
            <person name="Daubin V."/>
            <person name="Anthouard V."/>
            <person name="Aiach N."/>
            <person name="Arnaiz O."/>
            <person name="Billaut A."/>
            <person name="Beisson J."/>
            <person name="Blanc I."/>
            <person name="Bouhouche K."/>
            <person name="Camara F."/>
            <person name="Duharcourt S."/>
            <person name="Guigo R."/>
            <person name="Gogendeau D."/>
            <person name="Katinka M."/>
            <person name="Keller A.-M."/>
            <person name="Kissmehl R."/>
            <person name="Klotz C."/>
            <person name="Koll F."/>
            <person name="Le Moue A."/>
            <person name="Lepere C."/>
            <person name="Malinsky S."/>
            <person name="Nowacki M."/>
            <person name="Nowak J.K."/>
            <person name="Plattner H."/>
            <person name="Poulain J."/>
            <person name="Ruiz F."/>
            <person name="Serrano V."/>
            <person name="Zagulski M."/>
            <person name="Dessen P."/>
            <person name="Betermier M."/>
            <person name="Weissenbach J."/>
            <person name="Scarpelli C."/>
            <person name="Schachter V."/>
            <person name="Sperling L."/>
            <person name="Meyer E."/>
            <person name="Cohen J."/>
            <person name="Wincker P."/>
        </authorList>
    </citation>
    <scope>NUCLEOTIDE SEQUENCE [LARGE SCALE GENOMIC DNA]</scope>
    <source>
        <strain evidence="2 3">Stock d4-2</strain>
    </source>
</reference>
<evidence type="ECO:0000313" key="2">
    <source>
        <dbReference type="EMBL" id="CAK69668.1"/>
    </source>
</evidence>
<dbReference type="RefSeq" id="XP_001437065.1">
    <property type="nucleotide sequence ID" value="XM_001437028.2"/>
</dbReference>
<dbReference type="Proteomes" id="UP000000600">
    <property type="component" value="Unassembled WGS sequence"/>
</dbReference>
<keyword evidence="3" id="KW-1185">Reference proteome</keyword>
<dbReference type="AlphaFoldDB" id="A0CFV1"/>